<evidence type="ECO:0000256" key="1">
    <source>
        <dbReference type="SAM" id="SignalP"/>
    </source>
</evidence>
<feature type="chain" id="PRO_5031123156" evidence="1">
    <location>
        <begin position="19"/>
        <end position="150"/>
    </location>
</feature>
<dbReference type="Proteomes" id="UP000552709">
    <property type="component" value="Unassembled WGS sequence"/>
</dbReference>
<dbReference type="AlphaFoldDB" id="A0A7W8NGM5"/>
<accession>A0A7W8NGM5</accession>
<feature type="signal peptide" evidence="1">
    <location>
        <begin position="1"/>
        <end position="18"/>
    </location>
</feature>
<dbReference type="EMBL" id="JACHFL010000008">
    <property type="protein sequence ID" value="MBB5363958.1"/>
    <property type="molecule type" value="Genomic_DNA"/>
</dbReference>
<name>A0A7W8NGM5_9DEIO</name>
<keyword evidence="3" id="KW-1185">Reference proteome</keyword>
<protein>
    <submittedName>
        <fullName evidence="2">Uncharacterized protein</fullName>
    </submittedName>
</protein>
<keyword evidence="1" id="KW-0732">Signal</keyword>
<organism evidence="2 3">
    <name type="scientific">Deinococcus humi</name>
    <dbReference type="NCBI Taxonomy" id="662880"/>
    <lineage>
        <taxon>Bacteria</taxon>
        <taxon>Thermotogati</taxon>
        <taxon>Deinococcota</taxon>
        <taxon>Deinococci</taxon>
        <taxon>Deinococcales</taxon>
        <taxon>Deinococcaceae</taxon>
        <taxon>Deinococcus</taxon>
    </lineage>
</organism>
<proteinExistence type="predicted"/>
<evidence type="ECO:0000313" key="3">
    <source>
        <dbReference type="Proteomes" id="UP000552709"/>
    </source>
</evidence>
<reference evidence="2 3" key="1">
    <citation type="submission" date="2020-08" db="EMBL/GenBank/DDBJ databases">
        <title>Genomic Encyclopedia of Type Strains, Phase IV (KMG-IV): sequencing the most valuable type-strain genomes for metagenomic binning, comparative biology and taxonomic classification.</title>
        <authorList>
            <person name="Goeker M."/>
        </authorList>
    </citation>
    <scope>NUCLEOTIDE SEQUENCE [LARGE SCALE GENOMIC DNA]</scope>
    <source>
        <strain evidence="2 3">DSM 27939</strain>
    </source>
</reference>
<comment type="caution">
    <text evidence="2">The sequence shown here is derived from an EMBL/GenBank/DDBJ whole genome shotgun (WGS) entry which is preliminary data.</text>
</comment>
<evidence type="ECO:0000313" key="2">
    <source>
        <dbReference type="EMBL" id="MBB5363958.1"/>
    </source>
</evidence>
<gene>
    <name evidence="2" type="ORF">HNQ08_003065</name>
</gene>
<sequence>MKRLFLGLALLGPSHTWAATSPLTALTPQDVCVTGRISMSAPEDVSNLFLLGASETLDGVSTEYLDDVHFYGPACSVQSQLTMSLDPAKRGMVYVVQLELLRSQQVIWSTKTTGKVKNLEAFEGMMSIPITVVYGALVQAWQAAHEVAPH</sequence>
<dbReference type="RefSeq" id="WP_184133681.1">
    <property type="nucleotide sequence ID" value="NZ_JACHFL010000008.1"/>
</dbReference>